<proteinExistence type="predicted"/>
<feature type="domain" description="RNase MRP protein 1 RNA binding" evidence="2">
    <location>
        <begin position="11"/>
        <end position="104"/>
    </location>
</feature>
<dbReference type="AlphaFoldDB" id="A0AAN6FXP6"/>
<dbReference type="Proteomes" id="UP001168146">
    <property type="component" value="Unassembled WGS sequence"/>
</dbReference>
<dbReference type="PANTHER" id="PTHR37792">
    <property type="entry name" value="RIBONUCLEASE MRP PROTEIN SUBUNIT RMP1"/>
    <property type="match status" value="1"/>
</dbReference>
<evidence type="ECO:0000259" key="2">
    <source>
        <dbReference type="Pfam" id="PF20945"/>
    </source>
</evidence>
<protein>
    <submittedName>
        <fullName evidence="3">RNase MRP subunit</fullName>
    </submittedName>
</protein>
<evidence type="ECO:0000313" key="4">
    <source>
        <dbReference type="Proteomes" id="UP001168146"/>
    </source>
</evidence>
<organism evidence="3 4">
    <name type="scientific">Friedmanniomyces endolithicus</name>
    <dbReference type="NCBI Taxonomy" id="329885"/>
    <lineage>
        <taxon>Eukaryota</taxon>
        <taxon>Fungi</taxon>
        <taxon>Dikarya</taxon>
        <taxon>Ascomycota</taxon>
        <taxon>Pezizomycotina</taxon>
        <taxon>Dothideomycetes</taxon>
        <taxon>Dothideomycetidae</taxon>
        <taxon>Mycosphaerellales</taxon>
        <taxon>Teratosphaeriaceae</taxon>
        <taxon>Friedmanniomyces</taxon>
    </lineage>
</organism>
<dbReference type="InterPro" id="IPR047205">
    <property type="entry name" value="RMP1"/>
</dbReference>
<dbReference type="GO" id="GO:0000466">
    <property type="term" value="P:maturation of 5.8S rRNA from tricistronic rRNA transcript (SSU-rRNA, 5.8S rRNA, LSU-rRNA)"/>
    <property type="evidence" value="ECO:0007669"/>
    <property type="project" value="TreeGrafter"/>
</dbReference>
<dbReference type="GO" id="GO:0000172">
    <property type="term" value="C:ribonuclease MRP complex"/>
    <property type="evidence" value="ECO:0007669"/>
    <property type="project" value="InterPro"/>
</dbReference>
<dbReference type="GO" id="GO:0042134">
    <property type="term" value="F:rRNA primary transcript binding"/>
    <property type="evidence" value="ECO:0007669"/>
    <property type="project" value="InterPro"/>
</dbReference>
<dbReference type="PANTHER" id="PTHR37792:SF1">
    <property type="entry name" value="RIBONUCLEASE MRP PROTEIN SUBUNIT RMP1"/>
    <property type="match status" value="1"/>
</dbReference>
<evidence type="ECO:0000313" key="3">
    <source>
        <dbReference type="EMBL" id="KAK0324797.1"/>
    </source>
</evidence>
<reference evidence="3" key="1">
    <citation type="submission" date="2021-12" db="EMBL/GenBank/DDBJ databases">
        <title>Black yeast isolated from Biological Soil Crust.</title>
        <authorList>
            <person name="Kurbessoian T."/>
        </authorList>
    </citation>
    <scope>NUCLEOTIDE SEQUENCE</scope>
    <source>
        <strain evidence="3">CCFEE 5208</strain>
    </source>
</reference>
<gene>
    <name evidence="3" type="primary">RMP1_2</name>
    <name evidence="3" type="ORF">LTR82_004502</name>
</gene>
<dbReference type="GO" id="GO:0000294">
    <property type="term" value="P:nuclear-transcribed mRNA catabolic process, RNase MRP-dependent"/>
    <property type="evidence" value="ECO:0007669"/>
    <property type="project" value="TreeGrafter"/>
</dbReference>
<dbReference type="InterPro" id="IPR047204">
    <property type="entry name" value="RMP1_RBD"/>
</dbReference>
<evidence type="ECO:0000256" key="1">
    <source>
        <dbReference type="SAM" id="MobiDB-lite"/>
    </source>
</evidence>
<feature type="region of interest" description="Disordered" evidence="1">
    <location>
        <begin position="173"/>
        <end position="228"/>
    </location>
</feature>
<dbReference type="CDD" id="cd22573">
    <property type="entry name" value="RMP1_RBD"/>
    <property type="match status" value="1"/>
</dbReference>
<sequence length="228" mass="25388">MDGRIGKEPLNQHRRSIWWRPFSTFRKQVRTLCAQLESLQEIPTTHLARSKKKAQDQQATDQVKQTLAFWRDALVPKWQHAFSQVVADGRFAVLGLVLLGTLAEVCRIVGITAAFEVLGQTEVEKVLERVTEEGFEERNDVRPSFSGGQAEDVGELVTRHFVGLDVPSTRPVAKAGVEQARASQHQAPSNAKRNILKRSSHSSIDPPAKTKRRSKKGDAIDDLFSGLG</sequence>
<feature type="compositionally biased region" description="Polar residues" evidence="1">
    <location>
        <begin position="181"/>
        <end position="192"/>
    </location>
</feature>
<comment type="caution">
    <text evidence="3">The sequence shown here is derived from an EMBL/GenBank/DDBJ whole genome shotgun (WGS) entry which is preliminary data.</text>
</comment>
<dbReference type="Pfam" id="PF20945">
    <property type="entry name" value="RMP1"/>
    <property type="match status" value="1"/>
</dbReference>
<accession>A0AAN6FXP6</accession>
<name>A0AAN6FXP6_9PEZI</name>
<dbReference type="EMBL" id="JASUXU010000009">
    <property type="protein sequence ID" value="KAK0324797.1"/>
    <property type="molecule type" value="Genomic_DNA"/>
</dbReference>